<feature type="compositionally biased region" description="Polar residues" evidence="1">
    <location>
        <begin position="132"/>
        <end position="147"/>
    </location>
</feature>
<dbReference type="GeneID" id="59335918"/>
<evidence type="ECO:0000313" key="2">
    <source>
        <dbReference type="EMBL" id="KAF6229403.1"/>
    </source>
</evidence>
<evidence type="ECO:0000313" key="3">
    <source>
        <dbReference type="Proteomes" id="UP000593566"/>
    </source>
</evidence>
<keyword evidence="3" id="KW-1185">Reference proteome</keyword>
<sequence length="159" mass="17335">MQPFAAPSGKNSQREIVDRIHQASAGMPDTFNAQLASSLNVGIQQLSPVMLGMDYNVRWDGTQEDEKQCTPATVETRSREKAFPCTRVDSVESFRDHGARPPKVNTSTAFTIRSPETHPNEECDGTEMDTAPNPTNGTLQGAQQSIVELNPGDKGFGQK</sequence>
<name>A0A8H6FIX2_9LECA</name>
<protein>
    <submittedName>
        <fullName evidence="2">Uncharacterized protein</fullName>
    </submittedName>
</protein>
<organism evidence="2 3">
    <name type="scientific">Letharia lupina</name>
    <dbReference type="NCBI Taxonomy" id="560253"/>
    <lineage>
        <taxon>Eukaryota</taxon>
        <taxon>Fungi</taxon>
        <taxon>Dikarya</taxon>
        <taxon>Ascomycota</taxon>
        <taxon>Pezizomycotina</taxon>
        <taxon>Lecanoromycetes</taxon>
        <taxon>OSLEUM clade</taxon>
        <taxon>Lecanoromycetidae</taxon>
        <taxon>Lecanorales</taxon>
        <taxon>Lecanorineae</taxon>
        <taxon>Parmeliaceae</taxon>
        <taxon>Letharia</taxon>
    </lineage>
</organism>
<gene>
    <name evidence="2" type="ORF">HO133_007519</name>
</gene>
<accession>A0A8H6FIX2</accession>
<dbReference type="Proteomes" id="UP000593566">
    <property type="component" value="Unassembled WGS sequence"/>
</dbReference>
<proteinExistence type="predicted"/>
<feature type="region of interest" description="Disordered" evidence="1">
    <location>
        <begin position="93"/>
        <end position="159"/>
    </location>
</feature>
<dbReference type="RefSeq" id="XP_037157045.1">
    <property type="nucleotide sequence ID" value="XM_037298410.1"/>
</dbReference>
<reference evidence="2 3" key="1">
    <citation type="journal article" date="2020" name="Genomics">
        <title>Complete, high-quality genomes from long-read metagenomic sequencing of two wolf lichen thalli reveals enigmatic genome architecture.</title>
        <authorList>
            <person name="McKenzie S.K."/>
            <person name="Walston R.F."/>
            <person name="Allen J.L."/>
        </authorList>
    </citation>
    <scope>NUCLEOTIDE SEQUENCE [LARGE SCALE GENOMIC DNA]</scope>
    <source>
        <strain evidence="2">WasteWater1</strain>
    </source>
</reference>
<dbReference type="EMBL" id="JACCJB010000003">
    <property type="protein sequence ID" value="KAF6229403.1"/>
    <property type="molecule type" value="Genomic_DNA"/>
</dbReference>
<comment type="caution">
    <text evidence="2">The sequence shown here is derived from an EMBL/GenBank/DDBJ whole genome shotgun (WGS) entry which is preliminary data.</text>
</comment>
<evidence type="ECO:0000256" key="1">
    <source>
        <dbReference type="SAM" id="MobiDB-lite"/>
    </source>
</evidence>
<dbReference type="AlphaFoldDB" id="A0A8H6FIX2"/>